<accession>A0A0N4VH18</accession>
<evidence type="ECO:0000313" key="3">
    <source>
        <dbReference type="WBParaSite" id="EVEC_0001010701-mRNA-1"/>
    </source>
</evidence>
<reference evidence="1 2" key="2">
    <citation type="submission" date="2018-10" db="EMBL/GenBank/DDBJ databases">
        <authorList>
            <consortium name="Pathogen Informatics"/>
        </authorList>
    </citation>
    <scope>NUCLEOTIDE SEQUENCE [LARGE SCALE GENOMIC DNA]</scope>
</reference>
<dbReference type="EMBL" id="UXUI01010068">
    <property type="protein sequence ID" value="VDD94713.1"/>
    <property type="molecule type" value="Genomic_DNA"/>
</dbReference>
<sequence>MHDEEQSGRHAIVQVIGIPRIPEPITCVVVVESALVVVELLVAVESPAVVVVPAPVKIAVAVGSVLNLSVVSFRQLRNSAAVVVYSWGYKVAYKFQRNELLSVFPDVAVSLGHLAAMVVVVEAMVVVVEVAVAVVVDTAADIVVPNLVADNYKFLCKRMTERNIHPSS</sequence>
<reference evidence="3" key="1">
    <citation type="submission" date="2017-02" db="UniProtKB">
        <authorList>
            <consortium name="WormBaseParasite"/>
        </authorList>
    </citation>
    <scope>IDENTIFICATION</scope>
</reference>
<proteinExistence type="predicted"/>
<dbReference type="AlphaFoldDB" id="A0A0N4VH18"/>
<name>A0A0N4VH18_ENTVE</name>
<dbReference type="Proteomes" id="UP000274131">
    <property type="component" value="Unassembled WGS sequence"/>
</dbReference>
<dbReference type="WBParaSite" id="EVEC_0001010701-mRNA-1">
    <property type="protein sequence ID" value="EVEC_0001010701-mRNA-1"/>
    <property type="gene ID" value="EVEC_0001010701"/>
</dbReference>
<keyword evidence="2" id="KW-1185">Reference proteome</keyword>
<evidence type="ECO:0000313" key="2">
    <source>
        <dbReference type="Proteomes" id="UP000274131"/>
    </source>
</evidence>
<gene>
    <name evidence="1" type="ORF">EVEC_LOCUS9464</name>
</gene>
<protein>
    <submittedName>
        <fullName evidence="3">Transmembrane protein</fullName>
    </submittedName>
</protein>
<evidence type="ECO:0000313" key="1">
    <source>
        <dbReference type="EMBL" id="VDD94713.1"/>
    </source>
</evidence>
<organism evidence="3">
    <name type="scientific">Enterobius vermicularis</name>
    <name type="common">Human pinworm</name>
    <dbReference type="NCBI Taxonomy" id="51028"/>
    <lineage>
        <taxon>Eukaryota</taxon>
        <taxon>Metazoa</taxon>
        <taxon>Ecdysozoa</taxon>
        <taxon>Nematoda</taxon>
        <taxon>Chromadorea</taxon>
        <taxon>Rhabditida</taxon>
        <taxon>Spirurina</taxon>
        <taxon>Oxyuridomorpha</taxon>
        <taxon>Oxyuroidea</taxon>
        <taxon>Oxyuridae</taxon>
        <taxon>Enterobius</taxon>
    </lineage>
</organism>